<dbReference type="Pfam" id="PF12169">
    <property type="entry name" value="DNA_pol3_gamma3"/>
    <property type="match status" value="1"/>
</dbReference>
<dbReference type="GO" id="GO:0006260">
    <property type="term" value="P:DNA replication"/>
    <property type="evidence" value="ECO:0007669"/>
    <property type="project" value="InterPro"/>
</dbReference>
<dbReference type="Gene3D" id="1.10.8.60">
    <property type="match status" value="1"/>
</dbReference>
<evidence type="ECO:0000256" key="1">
    <source>
        <dbReference type="SAM" id="MobiDB-lite"/>
    </source>
</evidence>
<dbReference type="AlphaFoldDB" id="A0A6J7IH18"/>
<feature type="domain" description="DNA polymerase III subunit gamma/tau helical lid" evidence="3">
    <location>
        <begin position="7"/>
        <end position="50"/>
    </location>
</feature>
<dbReference type="CDD" id="cd18137">
    <property type="entry name" value="HLD_clamp_pol_III_gamma_tau"/>
    <property type="match status" value="1"/>
</dbReference>
<feature type="compositionally biased region" description="Low complexity" evidence="1">
    <location>
        <begin position="374"/>
        <end position="387"/>
    </location>
</feature>
<accession>A0A6J7IH18</accession>
<dbReference type="GO" id="GO:0003887">
    <property type="term" value="F:DNA-directed DNA polymerase activity"/>
    <property type="evidence" value="ECO:0007669"/>
    <property type="project" value="InterPro"/>
</dbReference>
<organism evidence="4">
    <name type="scientific">freshwater metagenome</name>
    <dbReference type="NCBI Taxonomy" id="449393"/>
    <lineage>
        <taxon>unclassified sequences</taxon>
        <taxon>metagenomes</taxon>
        <taxon>ecological metagenomes</taxon>
    </lineage>
</organism>
<gene>
    <name evidence="4" type="ORF">UFOPK3610_01882</name>
</gene>
<dbReference type="GO" id="GO:0003677">
    <property type="term" value="F:DNA binding"/>
    <property type="evidence" value="ECO:0007669"/>
    <property type="project" value="InterPro"/>
</dbReference>
<feature type="region of interest" description="Disordered" evidence="1">
    <location>
        <begin position="221"/>
        <end position="264"/>
    </location>
</feature>
<protein>
    <submittedName>
        <fullName evidence="4">Unannotated protein</fullName>
    </submittedName>
</protein>
<dbReference type="EMBL" id="CAFBMR010000128">
    <property type="protein sequence ID" value="CAB4929876.1"/>
    <property type="molecule type" value="Genomic_DNA"/>
</dbReference>
<feature type="compositionally biased region" description="Acidic residues" evidence="1">
    <location>
        <begin position="409"/>
        <end position="418"/>
    </location>
</feature>
<sequence length="441" mass="44914">MPTKVLQSHLATISDSEGISYEPAALALIARAGAGSVRDSLSVLGQVVAGSGPEGVTYIEAASQLGVTDTVLLDRTIEALAAGDGAELFAVVASVVDAGHDPRRFASDLLERLRDLVVIAAVPDAAQSGLIDAPDDVLETMLRQAASMGTAELTRAADLVSEGITQLRGATAPRLQLELLCAKLLLPAADDASEGVAARLDRMERRVASLGVHALTGDAEPASAAAVSAPPPAAAPPQRPRPAAPATPPAAAAAPPVGAPPRKLSEVKQAAAEQPAAAPVVASTPNGSIEFAEVQSLWPAVLESIKSTSRVAWMIFNEASPLSVDDTTLVIGVQNAGVIAGVSNGGHDERLRQAVLDVLRVDRRIEVILDPGEAPAKTPAPKAAVADKPTRKRAAAPETAAEPKAPDEASPDDPDLDGDSLSGEALAMRELGGTVIGEIGS</sequence>
<proteinExistence type="predicted"/>
<evidence type="ECO:0000259" key="2">
    <source>
        <dbReference type="Pfam" id="PF12169"/>
    </source>
</evidence>
<evidence type="ECO:0000313" key="4">
    <source>
        <dbReference type="EMBL" id="CAB4929876.1"/>
    </source>
</evidence>
<dbReference type="Gene3D" id="1.20.272.10">
    <property type="match status" value="1"/>
</dbReference>
<feature type="compositionally biased region" description="Pro residues" evidence="1">
    <location>
        <begin position="229"/>
        <end position="248"/>
    </location>
</feature>
<dbReference type="Pfam" id="PF22608">
    <property type="entry name" value="DNAX_ATPase_lid"/>
    <property type="match status" value="1"/>
</dbReference>
<dbReference type="InterPro" id="IPR045085">
    <property type="entry name" value="HLD_clamp_pol_III_gamma_tau"/>
</dbReference>
<dbReference type="InterPro" id="IPR008921">
    <property type="entry name" value="DNA_pol3_clamp-load_cplx_C"/>
</dbReference>
<name>A0A6J7IH18_9ZZZZ</name>
<feature type="domain" description="DNA polymerase III gamma subunit" evidence="2">
    <location>
        <begin position="62"/>
        <end position="185"/>
    </location>
</feature>
<dbReference type="FunFam" id="1.20.272.10:FF:000003">
    <property type="entry name" value="DNA polymerase III subunit gamma/tau"/>
    <property type="match status" value="1"/>
</dbReference>
<evidence type="ECO:0000259" key="3">
    <source>
        <dbReference type="Pfam" id="PF22608"/>
    </source>
</evidence>
<reference evidence="4" key="1">
    <citation type="submission" date="2020-05" db="EMBL/GenBank/DDBJ databases">
        <authorList>
            <person name="Chiriac C."/>
            <person name="Salcher M."/>
            <person name="Ghai R."/>
            <person name="Kavagutti S V."/>
        </authorList>
    </citation>
    <scope>NUCLEOTIDE SEQUENCE</scope>
</reference>
<dbReference type="SUPFAM" id="SSF48019">
    <property type="entry name" value="post-AAA+ oligomerization domain-like"/>
    <property type="match status" value="1"/>
</dbReference>
<feature type="region of interest" description="Disordered" evidence="1">
    <location>
        <begin position="372"/>
        <end position="441"/>
    </location>
</feature>
<dbReference type="InterPro" id="IPR022754">
    <property type="entry name" value="DNA_pol_III_gamma-3"/>
</dbReference>